<proteinExistence type="predicted"/>
<dbReference type="AlphaFoldDB" id="A0AAP0BMV6"/>
<gene>
    <name evidence="2" type="ORF">KSP39_PZI007804</name>
</gene>
<sequence length="109" mass="11983">MRSPVGPRSTTQFFVSGTDCLPPFTRQPPSPESPHLYSISNLSVLPICFCEEKTSCRLPHPRPSPGISPLSFQVLISYFFVPNGMDGAPNVFIAPNHITHSSLFRLLGI</sequence>
<accession>A0AAP0BMV6</accession>
<keyword evidence="3" id="KW-1185">Reference proteome</keyword>
<protein>
    <submittedName>
        <fullName evidence="2">Uncharacterized protein</fullName>
    </submittedName>
</protein>
<evidence type="ECO:0000256" key="1">
    <source>
        <dbReference type="SAM" id="MobiDB-lite"/>
    </source>
</evidence>
<organism evidence="2 3">
    <name type="scientific">Platanthera zijinensis</name>
    <dbReference type="NCBI Taxonomy" id="2320716"/>
    <lineage>
        <taxon>Eukaryota</taxon>
        <taxon>Viridiplantae</taxon>
        <taxon>Streptophyta</taxon>
        <taxon>Embryophyta</taxon>
        <taxon>Tracheophyta</taxon>
        <taxon>Spermatophyta</taxon>
        <taxon>Magnoliopsida</taxon>
        <taxon>Liliopsida</taxon>
        <taxon>Asparagales</taxon>
        <taxon>Orchidaceae</taxon>
        <taxon>Orchidoideae</taxon>
        <taxon>Orchideae</taxon>
        <taxon>Orchidinae</taxon>
        <taxon>Platanthera</taxon>
    </lineage>
</organism>
<name>A0AAP0BMV6_9ASPA</name>
<dbReference type="Proteomes" id="UP001418222">
    <property type="component" value="Unassembled WGS sequence"/>
</dbReference>
<comment type="caution">
    <text evidence="2">The sequence shown here is derived from an EMBL/GenBank/DDBJ whole genome shotgun (WGS) entry which is preliminary data.</text>
</comment>
<evidence type="ECO:0000313" key="2">
    <source>
        <dbReference type="EMBL" id="KAK8944101.1"/>
    </source>
</evidence>
<feature type="region of interest" description="Disordered" evidence="1">
    <location>
        <begin position="1"/>
        <end position="33"/>
    </location>
</feature>
<dbReference type="EMBL" id="JBBWWQ010000006">
    <property type="protein sequence ID" value="KAK8944101.1"/>
    <property type="molecule type" value="Genomic_DNA"/>
</dbReference>
<reference evidence="2 3" key="1">
    <citation type="journal article" date="2022" name="Nat. Plants">
        <title>Genomes of leafy and leafless Platanthera orchids illuminate the evolution of mycoheterotrophy.</title>
        <authorList>
            <person name="Li M.H."/>
            <person name="Liu K.W."/>
            <person name="Li Z."/>
            <person name="Lu H.C."/>
            <person name="Ye Q.L."/>
            <person name="Zhang D."/>
            <person name="Wang J.Y."/>
            <person name="Li Y.F."/>
            <person name="Zhong Z.M."/>
            <person name="Liu X."/>
            <person name="Yu X."/>
            <person name="Liu D.K."/>
            <person name="Tu X.D."/>
            <person name="Liu B."/>
            <person name="Hao Y."/>
            <person name="Liao X.Y."/>
            <person name="Jiang Y.T."/>
            <person name="Sun W.H."/>
            <person name="Chen J."/>
            <person name="Chen Y.Q."/>
            <person name="Ai Y."/>
            <person name="Zhai J.W."/>
            <person name="Wu S.S."/>
            <person name="Zhou Z."/>
            <person name="Hsiao Y.Y."/>
            <person name="Wu W.L."/>
            <person name="Chen Y.Y."/>
            <person name="Lin Y.F."/>
            <person name="Hsu J.L."/>
            <person name="Li C.Y."/>
            <person name="Wang Z.W."/>
            <person name="Zhao X."/>
            <person name="Zhong W.Y."/>
            <person name="Ma X.K."/>
            <person name="Ma L."/>
            <person name="Huang J."/>
            <person name="Chen G.Z."/>
            <person name="Huang M.Z."/>
            <person name="Huang L."/>
            <person name="Peng D.H."/>
            <person name="Luo Y.B."/>
            <person name="Zou S.Q."/>
            <person name="Chen S.P."/>
            <person name="Lan S."/>
            <person name="Tsai W.C."/>
            <person name="Van de Peer Y."/>
            <person name="Liu Z.J."/>
        </authorList>
    </citation>
    <scope>NUCLEOTIDE SEQUENCE [LARGE SCALE GENOMIC DNA]</scope>
    <source>
        <strain evidence="2">Lor287</strain>
    </source>
</reference>
<evidence type="ECO:0000313" key="3">
    <source>
        <dbReference type="Proteomes" id="UP001418222"/>
    </source>
</evidence>